<sequence length="151" mass="17248">MVIASRSPNSSRQCWPRSSMAIVHSQRRGRGWTRTRRDERRMQLLTLKEAAAFLRVHPNTMRSYAVRGVVPASKFRREWRFLDDDLVAAIRAGYPGSARMQLSADDKEAEPWHSGNVQAFTTSSSQHLTERALDDLLARPTGRRPRNITTS</sequence>
<keyword evidence="3" id="KW-1185">Reference proteome</keyword>
<gene>
    <name evidence="2" type="ORF">FPZ54_03940</name>
</gene>
<organism evidence="2 3">
    <name type="scientific">Sphingomonas suaedae</name>
    <dbReference type="NCBI Taxonomy" id="2599297"/>
    <lineage>
        <taxon>Bacteria</taxon>
        <taxon>Pseudomonadati</taxon>
        <taxon>Pseudomonadota</taxon>
        <taxon>Alphaproteobacteria</taxon>
        <taxon>Sphingomonadales</taxon>
        <taxon>Sphingomonadaceae</taxon>
        <taxon>Sphingomonas</taxon>
    </lineage>
</organism>
<accession>A0A518RCT7</accession>
<feature type="domain" description="Helix-turn-helix" evidence="1">
    <location>
        <begin position="44"/>
        <end position="92"/>
    </location>
</feature>
<evidence type="ECO:0000313" key="2">
    <source>
        <dbReference type="EMBL" id="QDX25262.1"/>
    </source>
</evidence>
<protein>
    <submittedName>
        <fullName evidence="2">Helix-turn-helix domain-containing protein</fullName>
    </submittedName>
</protein>
<name>A0A518RCT7_9SPHN</name>
<proteinExistence type="predicted"/>
<dbReference type="SUPFAM" id="SSF46955">
    <property type="entry name" value="Putative DNA-binding domain"/>
    <property type="match status" value="1"/>
</dbReference>
<dbReference type="InterPro" id="IPR009061">
    <property type="entry name" value="DNA-bd_dom_put_sf"/>
</dbReference>
<dbReference type="EMBL" id="CP042239">
    <property type="protein sequence ID" value="QDX25262.1"/>
    <property type="molecule type" value="Genomic_DNA"/>
</dbReference>
<dbReference type="KEGG" id="ssua:FPZ54_03940"/>
<evidence type="ECO:0000259" key="1">
    <source>
        <dbReference type="Pfam" id="PF12728"/>
    </source>
</evidence>
<dbReference type="InterPro" id="IPR041657">
    <property type="entry name" value="HTH_17"/>
</dbReference>
<dbReference type="Proteomes" id="UP000318055">
    <property type="component" value="Chromosome"/>
</dbReference>
<dbReference type="AlphaFoldDB" id="A0A518RCT7"/>
<dbReference type="Pfam" id="PF12728">
    <property type="entry name" value="HTH_17"/>
    <property type="match status" value="1"/>
</dbReference>
<evidence type="ECO:0000313" key="3">
    <source>
        <dbReference type="Proteomes" id="UP000318055"/>
    </source>
</evidence>
<reference evidence="2 3" key="1">
    <citation type="submission" date="2019-07" db="EMBL/GenBank/DDBJ databases">
        <title>Sphingomonas alkalisoli sp. nov., isolated from rhizosphere soil of Suaedae salsa.</title>
        <authorList>
            <person name="Zhang H."/>
            <person name="Xu L."/>
            <person name="Zhang J.-X."/>
            <person name="Sun J.-Q."/>
        </authorList>
    </citation>
    <scope>NUCLEOTIDE SEQUENCE [LARGE SCALE GENOMIC DNA]</scope>
    <source>
        <strain evidence="2 3">XS-10</strain>
    </source>
</reference>
<dbReference type="OrthoDB" id="9805928at2"/>